<dbReference type="SUPFAM" id="SSF143100">
    <property type="entry name" value="TTHA1013/TTHA0281-like"/>
    <property type="match status" value="1"/>
</dbReference>
<dbReference type="InterPro" id="IPR051404">
    <property type="entry name" value="TA_system_antitoxin"/>
</dbReference>
<dbReference type="InterPro" id="IPR035069">
    <property type="entry name" value="TTHA1013/TTHA0281-like"/>
</dbReference>
<dbReference type="EMBL" id="CP035282">
    <property type="protein sequence ID" value="QAT61958.1"/>
    <property type="molecule type" value="Genomic_DNA"/>
</dbReference>
<protein>
    <submittedName>
        <fullName evidence="2">Type II toxin-antitoxin system HicB family antitoxin</fullName>
    </submittedName>
</protein>
<gene>
    <name evidence="2" type="ORF">EQM13_10310</name>
</gene>
<keyword evidence="3" id="KW-1185">Reference proteome</keyword>
<dbReference type="Pfam" id="PF15919">
    <property type="entry name" value="HicB_lk_antitox"/>
    <property type="match status" value="1"/>
</dbReference>
<evidence type="ECO:0000259" key="1">
    <source>
        <dbReference type="Pfam" id="PF15919"/>
    </source>
</evidence>
<evidence type="ECO:0000313" key="2">
    <source>
        <dbReference type="EMBL" id="QAT61958.1"/>
    </source>
</evidence>
<proteinExistence type="predicted"/>
<dbReference type="PANTHER" id="PTHR34504">
    <property type="entry name" value="ANTITOXIN HICB"/>
    <property type="match status" value="1"/>
</dbReference>
<evidence type="ECO:0000313" key="3">
    <source>
        <dbReference type="Proteomes" id="UP000287969"/>
    </source>
</evidence>
<organism evidence="2 3">
    <name type="scientific">Acidilutibacter cellobiosedens</name>
    <dbReference type="NCBI Taxonomy" id="2507161"/>
    <lineage>
        <taxon>Bacteria</taxon>
        <taxon>Bacillati</taxon>
        <taxon>Bacillota</taxon>
        <taxon>Tissierellia</taxon>
        <taxon>Tissierellales</taxon>
        <taxon>Acidilutibacteraceae</taxon>
        <taxon>Acidilutibacter</taxon>
    </lineage>
</organism>
<name>A0A410QDP7_9FIRM</name>
<accession>A0A410QDP7</accession>
<dbReference type="RefSeq" id="WP_114218927.1">
    <property type="nucleotide sequence ID" value="NZ_CP035282.1"/>
</dbReference>
<reference evidence="3" key="1">
    <citation type="submission" date="2019-01" db="EMBL/GenBank/DDBJ databases">
        <title>Draft genomes of a novel of Sporanaerobacter strains.</title>
        <authorList>
            <person name="Ma S."/>
        </authorList>
    </citation>
    <scope>NUCLEOTIDE SEQUENCE [LARGE SCALE GENOMIC DNA]</scope>
    <source>
        <strain evidence="3">NJN-17</strain>
    </source>
</reference>
<dbReference type="AlphaFoldDB" id="A0A410QDP7"/>
<dbReference type="InterPro" id="IPR031807">
    <property type="entry name" value="HicB-like"/>
</dbReference>
<feature type="domain" description="HicB-like antitoxin of toxin-antitoxin system" evidence="1">
    <location>
        <begin position="6"/>
        <end position="106"/>
    </location>
</feature>
<dbReference type="PANTHER" id="PTHR34504:SF4">
    <property type="entry name" value="ANTITOXIN HICB"/>
    <property type="match status" value="1"/>
</dbReference>
<sequence length="136" mass="15474">MDNYIYPAIFETSEAGGYCITFPDLPGCITEGDDLKEAMHMAKDALELYLYNLEEDNENIPIPSNPENIKIPKGSFVAPIEAYMPIVRNEMSNKSVKKTLTIPYWLNKLAEENNINFSQILQTSLKEHLGIKNLKF</sequence>
<dbReference type="Gene3D" id="3.30.160.250">
    <property type="match status" value="1"/>
</dbReference>
<dbReference type="KEGG" id="spoa:EQM13_10310"/>
<dbReference type="OrthoDB" id="5419659at2"/>
<dbReference type="Proteomes" id="UP000287969">
    <property type="component" value="Chromosome"/>
</dbReference>